<dbReference type="AlphaFoldDB" id="A0A382U1R8"/>
<name>A0A382U1R8_9ZZZZ</name>
<proteinExistence type="predicted"/>
<dbReference type="PANTHER" id="PTHR42717">
    <property type="entry name" value="DIHYDROOROTASE-RELATED"/>
    <property type="match status" value="1"/>
</dbReference>
<evidence type="ECO:0000313" key="1">
    <source>
        <dbReference type="EMBL" id="SVD27608.1"/>
    </source>
</evidence>
<protein>
    <recommendedName>
        <fullName evidence="2">Amidohydrolase-related domain-containing protein</fullName>
    </recommendedName>
</protein>
<dbReference type="PANTHER" id="PTHR42717:SF1">
    <property type="entry name" value="IMIDAZOLONEPROPIONASE AND RELATED AMIDOHYDROLASES"/>
    <property type="match status" value="1"/>
</dbReference>
<gene>
    <name evidence="1" type="ORF">METZ01_LOCUS380462</name>
</gene>
<organism evidence="1">
    <name type="scientific">marine metagenome</name>
    <dbReference type="NCBI Taxonomy" id="408172"/>
    <lineage>
        <taxon>unclassified sequences</taxon>
        <taxon>metagenomes</taxon>
        <taxon>ecological metagenomes</taxon>
    </lineage>
</organism>
<evidence type="ECO:0008006" key="2">
    <source>
        <dbReference type="Google" id="ProtNLM"/>
    </source>
</evidence>
<dbReference type="Gene3D" id="3.20.20.140">
    <property type="entry name" value="Metal-dependent hydrolases"/>
    <property type="match status" value="1"/>
</dbReference>
<dbReference type="GO" id="GO:0019213">
    <property type="term" value="F:deacetylase activity"/>
    <property type="evidence" value="ECO:0007669"/>
    <property type="project" value="InterPro"/>
</dbReference>
<feature type="non-terminal residue" evidence="1">
    <location>
        <position position="1"/>
    </location>
</feature>
<dbReference type="InterPro" id="IPR032466">
    <property type="entry name" value="Metal_Hydrolase"/>
</dbReference>
<dbReference type="EMBL" id="UINC01140452">
    <property type="protein sequence ID" value="SVD27608.1"/>
    <property type="molecule type" value="Genomic_DNA"/>
</dbReference>
<sequence length="189" mass="20557">FNTMRNPAITHDPRQIMRRGLEAAEGSSRPVLYGPRFDGDFPLDEQLPCLRPGDVVTYTFGDLEDNIIAKGRVRSAVWDARARGVLFDAGHGMRSFSFQIADIAIAEGFFPDTISTDQYNRHVGSDPQHDLPRTMSKFIATGMSETEVFARATLRPAELLGLHGTGGVPFAVGHTRGSSSTTASGVECT</sequence>
<dbReference type="InterPro" id="IPR020043">
    <property type="entry name" value="Deacetylase_Atu3266-like"/>
</dbReference>
<dbReference type="SUPFAM" id="SSF51556">
    <property type="entry name" value="Metallo-dependent hydrolases"/>
    <property type="match status" value="1"/>
</dbReference>
<accession>A0A382U1R8</accession>
<reference evidence="1" key="1">
    <citation type="submission" date="2018-05" db="EMBL/GenBank/DDBJ databases">
        <authorList>
            <person name="Lanie J.A."/>
            <person name="Ng W.-L."/>
            <person name="Kazmierczak K.M."/>
            <person name="Andrzejewski T.M."/>
            <person name="Davidsen T.M."/>
            <person name="Wayne K.J."/>
            <person name="Tettelin H."/>
            <person name="Glass J.I."/>
            <person name="Rusch D."/>
            <person name="Podicherti R."/>
            <person name="Tsui H.-C.T."/>
            <person name="Winkler M.E."/>
        </authorList>
    </citation>
    <scope>NUCLEOTIDE SEQUENCE</scope>
</reference>